<proteinExistence type="predicted"/>
<name>A0ABX5LJW5_9BACT</name>
<gene>
    <name evidence="2" type="ORF">B0H50_11916</name>
</gene>
<keyword evidence="1" id="KW-0472">Membrane</keyword>
<dbReference type="NCBIfam" id="TIGR02532">
    <property type="entry name" value="IV_pilin_GFxxxE"/>
    <property type="match status" value="1"/>
</dbReference>
<reference evidence="2 3" key="1">
    <citation type="submission" date="2018-05" db="EMBL/GenBank/DDBJ databases">
        <title>Animal gut microbial communities from fecal samples from Wisconsin, USA.</title>
        <authorList>
            <person name="Neumann A."/>
        </authorList>
    </citation>
    <scope>NUCLEOTIDE SEQUENCE [LARGE SCALE GENOMIC DNA]</scope>
    <source>
        <strain evidence="2 3">UWS4</strain>
    </source>
</reference>
<evidence type="ECO:0000313" key="2">
    <source>
        <dbReference type="EMBL" id="PWK95152.1"/>
    </source>
</evidence>
<accession>A0ABX5LJW5</accession>
<feature type="transmembrane region" description="Helical" evidence="1">
    <location>
        <begin position="12"/>
        <end position="31"/>
    </location>
</feature>
<keyword evidence="1" id="KW-0812">Transmembrane</keyword>
<dbReference type="EMBL" id="QGHD01000019">
    <property type="protein sequence ID" value="PWK95152.1"/>
    <property type="molecule type" value="Genomic_DNA"/>
</dbReference>
<protein>
    <submittedName>
        <fullName evidence="2">Prepilin-type N-terminal cleavage/methylation domain-containing protein</fullName>
    </submittedName>
</protein>
<sequence>MVMNKRKSKRGFGIMEVLVSIAVLGLLYVALTNLQSGNRDTLLRIRGRDGAVEVAQQVLDSLRGAGVKSLPDRDTTITIPEISRTWKGQPGVVSHDMTVPYTVRVEISSDADYIAESKSQYEEISHVYAKRLLVHVEWPFKSSTQSIHISGVIR</sequence>
<keyword evidence="1" id="KW-1133">Transmembrane helix</keyword>
<organism evidence="2 3">
    <name type="scientific">Hallerella porci</name>
    <dbReference type="NCBI Taxonomy" id="1945871"/>
    <lineage>
        <taxon>Bacteria</taxon>
        <taxon>Pseudomonadati</taxon>
        <taxon>Fibrobacterota</taxon>
        <taxon>Fibrobacteria</taxon>
        <taxon>Fibrobacterales</taxon>
        <taxon>Fibrobacteraceae</taxon>
        <taxon>Hallerella</taxon>
    </lineage>
</organism>
<dbReference type="InterPro" id="IPR012902">
    <property type="entry name" value="N_methyl_site"/>
</dbReference>
<keyword evidence="3" id="KW-1185">Reference proteome</keyword>
<evidence type="ECO:0000313" key="3">
    <source>
        <dbReference type="Proteomes" id="UP000245523"/>
    </source>
</evidence>
<comment type="caution">
    <text evidence="2">The sequence shown here is derived from an EMBL/GenBank/DDBJ whole genome shotgun (WGS) entry which is preliminary data.</text>
</comment>
<dbReference type="Proteomes" id="UP000245523">
    <property type="component" value="Unassembled WGS sequence"/>
</dbReference>
<evidence type="ECO:0000256" key="1">
    <source>
        <dbReference type="SAM" id="Phobius"/>
    </source>
</evidence>